<name>A0A8J3DBR0_9BACT</name>
<evidence type="ECO:0000256" key="1">
    <source>
        <dbReference type="SAM" id="SignalP"/>
    </source>
</evidence>
<gene>
    <name evidence="2" type="ORF">GCM10007047_15310</name>
</gene>
<dbReference type="EMBL" id="BMXG01000008">
    <property type="protein sequence ID" value="GHC00025.1"/>
    <property type="molecule type" value="Genomic_DNA"/>
</dbReference>
<keyword evidence="1" id="KW-0732">Signal</keyword>
<dbReference type="Proteomes" id="UP000642829">
    <property type="component" value="Unassembled WGS sequence"/>
</dbReference>
<dbReference type="AlphaFoldDB" id="A0A8J3DBR0"/>
<dbReference type="RefSeq" id="WP_189513627.1">
    <property type="nucleotide sequence ID" value="NZ_BMXG01000008.1"/>
</dbReference>
<evidence type="ECO:0008006" key="4">
    <source>
        <dbReference type="Google" id="ProtNLM"/>
    </source>
</evidence>
<protein>
    <recommendedName>
        <fullName evidence="4">PEP-CTERM protein-sorting domain-containing protein</fullName>
    </recommendedName>
</protein>
<reference evidence="2" key="2">
    <citation type="submission" date="2020-09" db="EMBL/GenBank/DDBJ databases">
        <authorList>
            <person name="Sun Q."/>
            <person name="Kim S."/>
        </authorList>
    </citation>
    <scope>NUCLEOTIDE SEQUENCE</scope>
    <source>
        <strain evidence="2">KCTC 12870</strain>
    </source>
</reference>
<feature type="signal peptide" evidence="1">
    <location>
        <begin position="1"/>
        <end position="21"/>
    </location>
</feature>
<feature type="chain" id="PRO_5035269614" description="PEP-CTERM protein-sorting domain-containing protein" evidence="1">
    <location>
        <begin position="22"/>
        <end position="554"/>
    </location>
</feature>
<comment type="caution">
    <text evidence="2">The sequence shown here is derived from an EMBL/GenBank/DDBJ whole genome shotgun (WGS) entry which is preliminary data.</text>
</comment>
<accession>A0A8J3DBR0</accession>
<evidence type="ECO:0000313" key="2">
    <source>
        <dbReference type="EMBL" id="GHC00025.1"/>
    </source>
</evidence>
<reference evidence="2" key="1">
    <citation type="journal article" date="2014" name="Int. J. Syst. Evol. Microbiol.">
        <title>Complete genome sequence of Corynebacterium casei LMG S-19264T (=DSM 44701T), isolated from a smear-ripened cheese.</title>
        <authorList>
            <consortium name="US DOE Joint Genome Institute (JGI-PGF)"/>
            <person name="Walter F."/>
            <person name="Albersmeier A."/>
            <person name="Kalinowski J."/>
            <person name="Ruckert C."/>
        </authorList>
    </citation>
    <scope>NUCLEOTIDE SEQUENCE</scope>
    <source>
        <strain evidence="2">KCTC 12870</strain>
    </source>
</reference>
<proteinExistence type="predicted"/>
<organism evidence="2 3">
    <name type="scientific">Cerasicoccus arenae</name>
    <dbReference type="NCBI Taxonomy" id="424488"/>
    <lineage>
        <taxon>Bacteria</taxon>
        <taxon>Pseudomonadati</taxon>
        <taxon>Verrucomicrobiota</taxon>
        <taxon>Opitutia</taxon>
        <taxon>Puniceicoccales</taxon>
        <taxon>Cerasicoccaceae</taxon>
        <taxon>Cerasicoccus</taxon>
    </lineage>
</organism>
<evidence type="ECO:0000313" key="3">
    <source>
        <dbReference type="Proteomes" id="UP000642829"/>
    </source>
</evidence>
<sequence>MAALKKTILIGISLATTLAFGIDAGDVDGTDLADTIVIGSSNISSDQNLTYNDGTGNQTGSATSAYSVFNANSATPINLNAKAGADSITVNGFGATEINIDGGFGYNTITISSGATLIGNINGGSESQSSSASNTINLNGTVLGDIGNASISGTGTDSSGLFIQGAVGTIDGDYKPAYNVTLEYVTIGNASGYGSGVTATGLIQISNSTISGKIDNRLSPEEAGIIMDNGGGSDILSRGPIQLQQSGATIISNIESSSQAPISVQQGGGGAILSRGVITINEAGSGLIENLQVAPDADNPGIYVTLGGGGDISSDGPVQMSTGGAGLVMSSDTTLGSGGNASEIMGRDIEALDYVDKVTLQSGSSSEKISLGDGNDLFIVEDLTNVALSGLADASTGDSDLFSAQGFTIADLGLFFQSDGAVVHLGDDITEGFSLANFELLEFTDDDVSEAEAATYGESLTLIFFDPEFSDPLESLQVYINGALSDESTLTDYMLPTDGTTTQFTFTGDNPDNGNPLQFDFYATVPEPRSTAVLLMLAIGSLAMVRRRKTIHKA</sequence>
<keyword evidence="3" id="KW-1185">Reference proteome</keyword>